<evidence type="ECO:0000313" key="2">
    <source>
        <dbReference type="EMBL" id="TCW35099.1"/>
    </source>
</evidence>
<dbReference type="PANTHER" id="PTHR30469:SF15">
    <property type="entry name" value="HLYD FAMILY OF SECRETION PROTEINS"/>
    <property type="match status" value="1"/>
</dbReference>
<sequence>MNRLLKLLLPVLILAVGFGVFQYLKQTRPDRPVTETRERIWRVALEPLEPRALAPMLELYGQVENPDLLRAAASASARVARVLVREGERVVPGQLLLELDPRDLVPALARTGAQVAELEAQLESERNGQESDQAALEQEHRLLELSEDAVARAKSLTRRQVGSQNDLDIAEQDLARQRLAVSERSMRIADYPARRRALEARLQQARAEYEEARLAFARSRVVAPYAGVVSAVEVAVGDQVKTDEVLLSLYPLAGLEVRARIPAPYQAELAAALRNAGSLPASALVDGGRVGLVLERLAGEADPSGIDGLFTLTEGAEWLRIGQMLTLRLERPLRESVVAVPFAAVYGGNRVYTFVDGRMRAVAVRTLGSWFAPDGEERLLVAAPELVSGDQLVVTHMPNAVDGLRVEAHQ</sequence>
<dbReference type="Proteomes" id="UP000295247">
    <property type="component" value="Unassembled WGS sequence"/>
</dbReference>
<dbReference type="GO" id="GO:0015562">
    <property type="term" value="F:efflux transmembrane transporter activity"/>
    <property type="evidence" value="ECO:0007669"/>
    <property type="project" value="TreeGrafter"/>
</dbReference>
<organism evidence="2 3">
    <name type="scientific">Marichromatium gracile</name>
    <name type="common">Chromatium gracile</name>
    <dbReference type="NCBI Taxonomy" id="1048"/>
    <lineage>
        <taxon>Bacteria</taxon>
        <taxon>Pseudomonadati</taxon>
        <taxon>Pseudomonadota</taxon>
        <taxon>Gammaproteobacteria</taxon>
        <taxon>Chromatiales</taxon>
        <taxon>Chromatiaceae</taxon>
        <taxon>Marichromatium</taxon>
    </lineage>
</organism>
<feature type="coiled-coil region" evidence="1">
    <location>
        <begin position="188"/>
        <end position="215"/>
    </location>
</feature>
<dbReference type="Gene3D" id="2.40.50.100">
    <property type="match status" value="2"/>
</dbReference>
<dbReference type="SUPFAM" id="SSF111369">
    <property type="entry name" value="HlyD-like secretion proteins"/>
    <property type="match status" value="1"/>
</dbReference>
<dbReference type="GO" id="GO:1990281">
    <property type="term" value="C:efflux pump complex"/>
    <property type="evidence" value="ECO:0007669"/>
    <property type="project" value="TreeGrafter"/>
</dbReference>
<proteinExistence type="predicted"/>
<gene>
    <name evidence="2" type="ORF">EDC29_10738</name>
</gene>
<feature type="coiled-coil region" evidence="1">
    <location>
        <begin position="108"/>
        <end position="139"/>
    </location>
</feature>
<evidence type="ECO:0000313" key="3">
    <source>
        <dbReference type="Proteomes" id="UP000295247"/>
    </source>
</evidence>
<name>A0A4R4A993_MARGR</name>
<accession>A0A4R4A993</accession>
<dbReference type="AlphaFoldDB" id="A0A4R4A993"/>
<evidence type="ECO:0000256" key="1">
    <source>
        <dbReference type="SAM" id="Coils"/>
    </source>
</evidence>
<dbReference type="EMBL" id="SMDC01000007">
    <property type="protein sequence ID" value="TCW35099.1"/>
    <property type="molecule type" value="Genomic_DNA"/>
</dbReference>
<protein>
    <submittedName>
        <fullName evidence="2">HlyD family secretion protein</fullName>
    </submittedName>
</protein>
<dbReference type="RefSeq" id="WP_132229839.1">
    <property type="nucleotide sequence ID" value="NZ_NRRH01000004.1"/>
</dbReference>
<comment type="caution">
    <text evidence="2">The sequence shown here is derived from an EMBL/GenBank/DDBJ whole genome shotgun (WGS) entry which is preliminary data.</text>
</comment>
<dbReference type="PANTHER" id="PTHR30469">
    <property type="entry name" value="MULTIDRUG RESISTANCE PROTEIN MDTA"/>
    <property type="match status" value="1"/>
</dbReference>
<reference evidence="2 3" key="1">
    <citation type="submission" date="2019-03" db="EMBL/GenBank/DDBJ databases">
        <title>Genomic Encyclopedia of Type Strains, Phase IV (KMG-IV): sequencing the most valuable type-strain genomes for metagenomic binning, comparative biology and taxonomic classification.</title>
        <authorList>
            <person name="Goeker M."/>
        </authorList>
    </citation>
    <scope>NUCLEOTIDE SEQUENCE [LARGE SCALE GENOMIC DNA]</scope>
    <source>
        <strain evidence="2 3">DSM 203</strain>
    </source>
</reference>
<keyword evidence="1" id="KW-0175">Coiled coil</keyword>